<dbReference type="CDD" id="cd00590">
    <property type="entry name" value="RRM_SF"/>
    <property type="match status" value="1"/>
</dbReference>
<dbReference type="Gene3D" id="3.30.70.330">
    <property type="match status" value="1"/>
</dbReference>
<name>A0A5J4T788_9EUKA</name>
<evidence type="ECO:0000256" key="1">
    <source>
        <dbReference type="PROSITE-ProRule" id="PRU00176"/>
    </source>
</evidence>
<comment type="caution">
    <text evidence="3">The sequence shown here is derived from an EMBL/GenBank/DDBJ whole genome shotgun (WGS) entry which is preliminary data.</text>
</comment>
<keyword evidence="1" id="KW-0694">RNA-binding</keyword>
<dbReference type="PROSITE" id="PS50102">
    <property type="entry name" value="RRM"/>
    <property type="match status" value="1"/>
</dbReference>
<evidence type="ECO:0000313" key="4">
    <source>
        <dbReference type="Proteomes" id="UP000324800"/>
    </source>
</evidence>
<dbReference type="InterPro" id="IPR035979">
    <property type="entry name" value="RBD_domain_sf"/>
</dbReference>
<dbReference type="Proteomes" id="UP000324800">
    <property type="component" value="Unassembled WGS sequence"/>
</dbReference>
<dbReference type="GO" id="GO:0003723">
    <property type="term" value="F:RNA binding"/>
    <property type="evidence" value="ECO:0007669"/>
    <property type="project" value="UniProtKB-UniRule"/>
</dbReference>
<proteinExistence type="predicted"/>
<dbReference type="AlphaFoldDB" id="A0A5J4T788"/>
<dbReference type="InterPro" id="IPR012677">
    <property type="entry name" value="Nucleotide-bd_a/b_plait_sf"/>
</dbReference>
<dbReference type="OrthoDB" id="19742at2759"/>
<evidence type="ECO:0000313" key="3">
    <source>
        <dbReference type="EMBL" id="KAA6354119.1"/>
    </source>
</evidence>
<protein>
    <recommendedName>
        <fullName evidence="2">RRM domain-containing protein</fullName>
    </recommendedName>
</protein>
<sequence>MMAQHIVTVNWDGDDISEDELKKIFAPYGAYSVIKEQLPPGISRGSAYVSFRTQQEAEDAVNNTDGNVVGG</sequence>
<accession>A0A5J4T788</accession>
<reference evidence="3 4" key="1">
    <citation type="submission" date="2019-03" db="EMBL/GenBank/DDBJ databases">
        <title>Single cell metagenomics reveals metabolic interactions within the superorganism composed of flagellate Streblomastix strix and complex community of Bacteroidetes bacteria on its surface.</title>
        <authorList>
            <person name="Treitli S.C."/>
            <person name="Kolisko M."/>
            <person name="Husnik F."/>
            <person name="Keeling P."/>
            <person name="Hampl V."/>
        </authorList>
    </citation>
    <scope>NUCLEOTIDE SEQUENCE [LARGE SCALE GENOMIC DNA]</scope>
    <source>
        <strain evidence="3">ST1C</strain>
    </source>
</reference>
<organism evidence="3 4">
    <name type="scientific">Streblomastix strix</name>
    <dbReference type="NCBI Taxonomy" id="222440"/>
    <lineage>
        <taxon>Eukaryota</taxon>
        <taxon>Metamonada</taxon>
        <taxon>Preaxostyla</taxon>
        <taxon>Oxymonadida</taxon>
        <taxon>Streblomastigidae</taxon>
        <taxon>Streblomastix</taxon>
    </lineage>
</organism>
<dbReference type="Pfam" id="PF00076">
    <property type="entry name" value="RRM_1"/>
    <property type="match status" value="1"/>
</dbReference>
<gene>
    <name evidence="3" type="ORF">EZS28_050354</name>
</gene>
<feature type="domain" description="RRM" evidence="2">
    <location>
        <begin position="4"/>
        <end position="71"/>
    </location>
</feature>
<dbReference type="EMBL" id="SNRW01036881">
    <property type="protein sequence ID" value="KAA6354119.1"/>
    <property type="molecule type" value="Genomic_DNA"/>
</dbReference>
<dbReference type="SUPFAM" id="SSF54928">
    <property type="entry name" value="RNA-binding domain, RBD"/>
    <property type="match status" value="1"/>
</dbReference>
<evidence type="ECO:0000259" key="2">
    <source>
        <dbReference type="PROSITE" id="PS50102"/>
    </source>
</evidence>
<dbReference type="InterPro" id="IPR000504">
    <property type="entry name" value="RRM_dom"/>
</dbReference>
<feature type="non-terminal residue" evidence="3">
    <location>
        <position position="71"/>
    </location>
</feature>